<comment type="caution">
    <text evidence="2">The sequence shown here is derived from an EMBL/GenBank/DDBJ whole genome shotgun (WGS) entry which is preliminary data.</text>
</comment>
<feature type="chain" id="PRO_5016587758" evidence="1">
    <location>
        <begin position="25"/>
        <end position="470"/>
    </location>
</feature>
<feature type="signal peptide" evidence="1">
    <location>
        <begin position="1"/>
        <end position="24"/>
    </location>
</feature>
<reference evidence="2 3" key="1">
    <citation type="journal article" date="2017" name="Int. J. Syst. Evol. Microbiol.">
        <title>Aquarickettsiella crustaci n. gen. n. sp. (Gammaproteobacteria: Legionellales: Coxiellaceae); a bacterial pathogen of the freshwater crustacean: Gammarus fossarum (Malacostraca: Amphipoda).</title>
        <authorList>
            <person name="Bojko J."/>
            <person name="Dunn A.M."/>
            <person name="Stebbing P.D."/>
            <person name="Van Aerle R."/>
            <person name="Bacela-Spychalska K."/>
            <person name="Bean T.P."/>
            <person name="Stentiford G.D."/>
        </authorList>
    </citation>
    <scope>NUCLEOTIDE SEQUENCE [LARGE SCALE GENOMIC DNA]</scope>
    <source>
        <strain evidence="2">RA15029</strain>
    </source>
</reference>
<proteinExistence type="predicted"/>
<protein>
    <submittedName>
        <fullName evidence="2">LbtU family siderophore porin</fullName>
    </submittedName>
</protein>
<dbReference type="EMBL" id="NMOS02000014">
    <property type="protein sequence ID" value="RDH40148.1"/>
    <property type="molecule type" value="Genomic_DNA"/>
</dbReference>
<keyword evidence="1" id="KW-0732">Signal</keyword>
<keyword evidence="3" id="KW-1185">Reference proteome</keyword>
<evidence type="ECO:0000313" key="2">
    <source>
        <dbReference type="EMBL" id="RDH40148.1"/>
    </source>
</evidence>
<evidence type="ECO:0000256" key="1">
    <source>
        <dbReference type="SAM" id="SignalP"/>
    </source>
</evidence>
<evidence type="ECO:0000313" key="3">
    <source>
        <dbReference type="Proteomes" id="UP000226429"/>
    </source>
</evidence>
<dbReference type="Proteomes" id="UP000226429">
    <property type="component" value="Unassembled WGS sequence"/>
</dbReference>
<sequence>MKLKTIVASLVALGLSGSVLTAQAMMLDTSYQMDVMRDQINKVGMVLKQNQPGGFDQPCGWTCRINISGWMNTDVYLASRPPIFWTVNPDFSPRLPINPRSVIPNSIILPVKNQTSDLFLNNANLFVDARVNNWVTAAISVVYTSFTNLATTGAYGSPNSNVLFQPRNTLTIDTAYATIGNFQASPFYFRVGKEYVPFGQYDPYGFVVADNPTQLITQINAPVAQVGFVIPNGFYGSVYTFAGNPKLSDRGAVHRIQNGGVDLGYELNLFNSKINIDAGYIANIADSDSLSAYYLNSVLEGTTVPGLPNQKAPAWDLNAEVTFGPFDANGHYVALTRSLLSPLFLSGNSSPGFPVLRNPTSLGKATVWGLEAGWTFPVMAHQSRVAIGYQEATHLVAFYPKYRYYADYMVNFAKWFDLGVAVFQDRDYSLGEAAVTKTSPNLPARGSIIFGGGTGLKATGGQLRASIKFA</sequence>
<reference evidence="2 3" key="2">
    <citation type="journal article" date="2018" name="J. Invertebr. Pathol.">
        <title>'Candidatus Aquirickettsiella gammari' (Gammaproteobacteria: Legionellales: Coxiellaceae): A bacterial pathogen of the freshwater crustacean Gammarus fossarum (Malacostraca: Amphipoda).</title>
        <authorList>
            <person name="Bojko J."/>
            <person name="Dunn A.M."/>
            <person name="Stebbing P.D."/>
            <person name="van Aerle R."/>
            <person name="Bacela-Spychalska K."/>
            <person name="Bean T.P."/>
            <person name="Urrutia A."/>
            <person name="Stentiford G.D."/>
        </authorList>
    </citation>
    <scope>NUCLEOTIDE SEQUENCE [LARGE SCALE GENOMIC DNA]</scope>
    <source>
        <strain evidence="2">RA15029</strain>
    </source>
</reference>
<gene>
    <name evidence="2" type="ORF">CFE62_005210</name>
</gene>
<dbReference type="NCBIfam" id="NF033652">
    <property type="entry name" value="LbtU_sider_porin"/>
    <property type="match status" value="1"/>
</dbReference>
<accession>A0A370CGM0</accession>
<organism evidence="2 3">
    <name type="scientific">Candidatus Aquirickettsiella gammari</name>
    <dbReference type="NCBI Taxonomy" id="2016198"/>
    <lineage>
        <taxon>Bacteria</taxon>
        <taxon>Pseudomonadati</taxon>
        <taxon>Pseudomonadota</taxon>
        <taxon>Gammaproteobacteria</taxon>
        <taxon>Legionellales</taxon>
        <taxon>Coxiellaceae</taxon>
        <taxon>Candidatus Aquirickettsiella</taxon>
    </lineage>
</organism>
<name>A0A370CGM0_9COXI</name>
<dbReference type="AlphaFoldDB" id="A0A370CGM0"/>